<accession>A0A368KLN5</accession>
<name>A0A368KLN5_9BACT</name>
<dbReference type="AlphaFoldDB" id="A0A368KLN5"/>
<evidence type="ECO:0000313" key="2">
    <source>
        <dbReference type="EMBL" id="RCS42089.1"/>
    </source>
</evidence>
<dbReference type="OrthoDB" id="262670at2"/>
<gene>
    <name evidence="2" type="ORF">DTL42_19870</name>
</gene>
<feature type="transmembrane region" description="Helical" evidence="1">
    <location>
        <begin position="12"/>
        <end position="36"/>
    </location>
</feature>
<sequence length="263" mass="28911">MKNHQTTRKPGLTLAELLVASAVMGILCVGFGTLAVSVQMANTFAQERNQVGQHARVILLRIENAIQKAHATEAFPGFLPITYDDGSYDFPQAIAIWNPSGIPTNDYPLVNQLTFFACDPAAPNRLLEITNPSLTTVAPALNAPSDWRNLVQRLIDDTNSDMVEITDLLRAGKLGSNFYSTLRFKSRITPTATELAEARAGTVSWESLNWPTSIYSSQSGLRQAWCAFEFQLVPSSDIATHATFKDESSPFFGSSALYYQVTR</sequence>
<keyword evidence="1" id="KW-0472">Membrane</keyword>
<keyword evidence="1" id="KW-0812">Transmembrane</keyword>
<dbReference type="EMBL" id="QPEX01000044">
    <property type="protein sequence ID" value="RCS42089.1"/>
    <property type="molecule type" value="Genomic_DNA"/>
</dbReference>
<proteinExistence type="predicted"/>
<dbReference type="Proteomes" id="UP000253562">
    <property type="component" value="Unassembled WGS sequence"/>
</dbReference>
<protein>
    <submittedName>
        <fullName evidence="2">Type II secretion system protein</fullName>
    </submittedName>
</protein>
<evidence type="ECO:0000313" key="3">
    <source>
        <dbReference type="Proteomes" id="UP000253562"/>
    </source>
</evidence>
<keyword evidence="1" id="KW-1133">Transmembrane helix</keyword>
<evidence type="ECO:0000256" key="1">
    <source>
        <dbReference type="SAM" id="Phobius"/>
    </source>
</evidence>
<reference evidence="2 3" key="1">
    <citation type="submission" date="2018-07" db="EMBL/GenBank/DDBJ databases">
        <title>Comparative genomes isolates from brazilian mangrove.</title>
        <authorList>
            <person name="De Araujo J.E."/>
            <person name="Taketani R.G."/>
            <person name="Silva M.C.P."/>
            <person name="Lourenco M.V."/>
            <person name="Oliveira V.M."/>
            <person name="Andreote F.D."/>
        </authorList>
    </citation>
    <scope>NUCLEOTIDE SEQUENCE [LARGE SCALE GENOMIC DNA]</scope>
    <source>
        <strain evidence="2 3">HEX PRIS-MGV</strain>
    </source>
</reference>
<comment type="caution">
    <text evidence="2">The sequence shown here is derived from an EMBL/GenBank/DDBJ whole genome shotgun (WGS) entry which is preliminary data.</text>
</comment>
<organism evidence="2 3">
    <name type="scientific">Bremerella cremea</name>
    <dbReference type="NCBI Taxonomy" id="1031537"/>
    <lineage>
        <taxon>Bacteria</taxon>
        <taxon>Pseudomonadati</taxon>
        <taxon>Planctomycetota</taxon>
        <taxon>Planctomycetia</taxon>
        <taxon>Pirellulales</taxon>
        <taxon>Pirellulaceae</taxon>
        <taxon>Bremerella</taxon>
    </lineage>
</organism>
<dbReference type="RefSeq" id="WP_114371298.1">
    <property type="nucleotide sequence ID" value="NZ_QPEX01000044.1"/>
</dbReference>